<proteinExistence type="predicted"/>
<reference evidence="1 2" key="1">
    <citation type="journal article" date="2019" name="Emerg. Microbes Infect.">
        <title>Comprehensive subspecies identification of 175 nontuberculous mycobacteria species based on 7547 genomic profiles.</title>
        <authorList>
            <person name="Matsumoto Y."/>
            <person name="Kinjo T."/>
            <person name="Motooka D."/>
            <person name="Nabeya D."/>
            <person name="Jung N."/>
            <person name="Uechi K."/>
            <person name="Horii T."/>
            <person name="Iida T."/>
            <person name="Fujita J."/>
            <person name="Nakamura S."/>
        </authorList>
    </citation>
    <scope>NUCLEOTIDE SEQUENCE [LARGE SCALE GENOMIC DNA]</scope>
    <source>
        <strain evidence="1 2">JCM 12272</strain>
    </source>
</reference>
<sequence>MPGLWHTTEPPLSVQLAAGSAKALGAKAIPTAAAAPANTDTSATGIIERLDIVFTVHSPSSSSPLYTSIPIGSAEIIGAGHRLEPG</sequence>
<organism evidence="1 2">
    <name type="scientific">Mycolicibacterium alvei</name>
    <dbReference type="NCBI Taxonomy" id="67081"/>
    <lineage>
        <taxon>Bacteria</taxon>
        <taxon>Bacillati</taxon>
        <taxon>Actinomycetota</taxon>
        <taxon>Actinomycetes</taxon>
        <taxon>Mycobacteriales</taxon>
        <taxon>Mycobacteriaceae</taxon>
        <taxon>Mycolicibacterium</taxon>
    </lineage>
</organism>
<gene>
    <name evidence="1" type="ORF">MALV_45680</name>
</gene>
<protein>
    <submittedName>
        <fullName evidence="1">Uncharacterized protein</fullName>
    </submittedName>
</protein>
<evidence type="ECO:0000313" key="1">
    <source>
        <dbReference type="EMBL" id="BBX29443.1"/>
    </source>
</evidence>
<dbReference type="AlphaFoldDB" id="A0A6N4UZZ8"/>
<name>A0A6N4UZZ8_9MYCO</name>
<accession>A0A6N4UZZ8</accession>
<dbReference type="Proteomes" id="UP000466906">
    <property type="component" value="Chromosome"/>
</dbReference>
<evidence type="ECO:0000313" key="2">
    <source>
        <dbReference type="Proteomes" id="UP000466906"/>
    </source>
</evidence>
<dbReference type="EMBL" id="AP022565">
    <property type="protein sequence ID" value="BBX29443.1"/>
    <property type="molecule type" value="Genomic_DNA"/>
</dbReference>
<keyword evidence="2" id="KW-1185">Reference proteome</keyword>
<dbReference type="KEGG" id="malv:MALV_45680"/>